<dbReference type="PANTHER" id="PTHR46797:SF1">
    <property type="entry name" value="METHYLPHOSPHONATE SYNTHASE"/>
    <property type="match status" value="1"/>
</dbReference>
<gene>
    <name evidence="3" type="ORF">HD841_000956</name>
</gene>
<dbReference type="RefSeq" id="WP_179507683.1">
    <property type="nucleotide sequence ID" value="NZ_JACCBY010000001.1"/>
</dbReference>
<dbReference type="PANTHER" id="PTHR46797">
    <property type="entry name" value="HTH-TYPE TRANSCRIPTIONAL REGULATOR"/>
    <property type="match status" value="1"/>
</dbReference>
<accession>A0A7Y9FLE7</accession>
<dbReference type="EMBL" id="JACCBY010000001">
    <property type="protein sequence ID" value="NYD89187.1"/>
    <property type="molecule type" value="Genomic_DNA"/>
</dbReference>
<evidence type="ECO:0000313" key="3">
    <source>
        <dbReference type="EMBL" id="NYD89187.1"/>
    </source>
</evidence>
<evidence type="ECO:0000256" key="1">
    <source>
        <dbReference type="ARBA" id="ARBA00023125"/>
    </source>
</evidence>
<proteinExistence type="predicted"/>
<keyword evidence="4" id="KW-1185">Reference proteome</keyword>
<dbReference type="InterPro" id="IPR050807">
    <property type="entry name" value="TransReg_Diox_bact_type"/>
</dbReference>
<organism evidence="3 4">
    <name type="scientific">Sphingomonas melonis</name>
    <dbReference type="NCBI Taxonomy" id="152682"/>
    <lineage>
        <taxon>Bacteria</taxon>
        <taxon>Pseudomonadati</taxon>
        <taxon>Pseudomonadota</taxon>
        <taxon>Alphaproteobacteria</taxon>
        <taxon>Sphingomonadales</taxon>
        <taxon>Sphingomonadaceae</taxon>
        <taxon>Sphingomonas</taxon>
    </lineage>
</organism>
<dbReference type="AlphaFoldDB" id="A0A7Y9FLE7"/>
<comment type="caution">
    <text evidence="3">The sequence shown here is derived from an EMBL/GenBank/DDBJ whole genome shotgun (WGS) entry which is preliminary data.</text>
</comment>
<dbReference type="GO" id="GO:0003677">
    <property type="term" value="F:DNA binding"/>
    <property type="evidence" value="ECO:0007669"/>
    <property type="project" value="UniProtKB-KW"/>
</dbReference>
<protein>
    <submittedName>
        <fullName evidence="3">Transcriptional regulator with XRE-family HTH domain</fullName>
    </submittedName>
</protein>
<dbReference type="GO" id="GO:0003700">
    <property type="term" value="F:DNA-binding transcription factor activity"/>
    <property type="evidence" value="ECO:0007669"/>
    <property type="project" value="TreeGrafter"/>
</dbReference>
<dbReference type="Pfam" id="PF01381">
    <property type="entry name" value="HTH_3"/>
    <property type="match status" value="1"/>
</dbReference>
<evidence type="ECO:0000259" key="2">
    <source>
        <dbReference type="PROSITE" id="PS50943"/>
    </source>
</evidence>
<feature type="domain" description="HTH cro/C1-type" evidence="2">
    <location>
        <begin position="107"/>
        <end position="161"/>
    </location>
</feature>
<dbReference type="PROSITE" id="PS50943">
    <property type="entry name" value="HTH_CROC1"/>
    <property type="match status" value="1"/>
</dbReference>
<dbReference type="InterPro" id="IPR010982">
    <property type="entry name" value="Lambda_DNA-bd_dom_sf"/>
</dbReference>
<dbReference type="Gene3D" id="1.10.260.40">
    <property type="entry name" value="lambda repressor-like DNA-binding domains"/>
    <property type="match status" value="1"/>
</dbReference>
<dbReference type="GO" id="GO:0005829">
    <property type="term" value="C:cytosol"/>
    <property type="evidence" value="ECO:0007669"/>
    <property type="project" value="TreeGrafter"/>
</dbReference>
<name>A0A7Y9FLE7_9SPHN</name>
<dbReference type="Proteomes" id="UP000517753">
    <property type="component" value="Unassembled WGS sequence"/>
</dbReference>
<dbReference type="SUPFAM" id="SSF47413">
    <property type="entry name" value="lambda repressor-like DNA-binding domains"/>
    <property type="match status" value="1"/>
</dbReference>
<dbReference type="SMART" id="SM00530">
    <property type="entry name" value="HTH_XRE"/>
    <property type="match status" value="2"/>
</dbReference>
<reference evidence="3 4" key="1">
    <citation type="submission" date="2020-08" db="EMBL/GenBank/DDBJ databases">
        <title>The Agave Microbiome: Exploring the role of microbial communities in plant adaptations to desert environments.</title>
        <authorList>
            <person name="Partida-Martinez L.P."/>
        </authorList>
    </citation>
    <scope>NUCLEOTIDE SEQUENCE [LARGE SCALE GENOMIC DNA]</scope>
    <source>
        <strain evidence="3 4">AS2.3</strain>
    </source>
</reference>
<dbReference type="InterPro" id="IPR001387">
    <property type="entry name" value="Cro/C1-type_HTH"/>
</dbReference>
<sequence>MIVAPAAFGLLDGGALPGRRAASGRVRPVVKVRPATARPPSPEAGMNPCIYRPAGWKRILAADRGCFRHPDEPRIRLSWSEGIATFRSKMALTFRSEMIPDDFGVTLASARSARGWTQGRLARACGVRRETISRLEAGRRRPTADVVFRLQAALDLEPGELVPTWPEWSPVGLPTQSARTRDRRRERRIPLRDAAAAAGVSIATLSRFERGVGPVPRKLDIDDPDPPEAAKLALAQLLGFADVAEYARHCRM</sequence>
<evidence type="ECO:0000313" key="4">
    <source>
        <dbReference type="Proteomes" id="UP000517753"/>
    </source>
</evidence>
<dbReference type="CDD" id="cd00093">
    <property type="entry name" value="HTH_XRE"/>
    <property type="match status" value="1"/>
</dbReference>
<keyword evidence="1" id="KW-0238">DNA-binding</keyword>